<dbReference type="InterPro" id="IPR009339">
    <property type="entry name" value="DUF998"/>
</dbReference>
<name>A0ABQ2B1W4_9MICC</name>
<feature type="transmembrane region" description="Helical" evidence="1">
    <location>
        <begin position="183"/>
        <end position="201"/>
    </location>
</feature>
<evidence type="ECO:0000313" key="2">
    <source>
        <dbReference type="EMBL" id="GGI01618.1"/>
    </source>
</evidence>
<feature type="transmembrane region" description="Helical" evidence="1">
    <location>
        <begin position="122"/>
        <end position="144"/>
    </location>
</feature>
<comment type="caution">
    <text evidence="2">The sequence shown here is derived from an EMBL/GenBank/DDBJ whole genome shotgun (WGS) entry which is preliminary data.</text>
</comment>
<protein>
    <recommendedName>
        <fullName evidence="4">DUF998 domain-containing protein</fullName>
    </recommendedName>
</protein>
<keyword evidence="1" id="KW-0472">Membrane</keyword>
<dbReference type="Pfam" id="PF06197">
    <property type="entry name" value="DUF998"/>
    <property type="match status" value="1"/>
</dbReference>
<dbReference type="EMBL" id="BMFW01000036">
    <property type="protein sequence ID" value="GGI01618.1"/>
    <property type="molecule type" value="Genomic_DNA"/>
</dbReference>
<dbReference type="Proteomes" id="UP000643279">
    <property type="component" value="Unassembled WGS sequence"/>
</dbReference>
<proteinExistence type="predicted"/>
<evidence type="ECO:0008006" key="4">
    <source>
        <dbReference type="Google" id="ProtNLM"/>
    </source>
</evidence>
<keyword evidence="3" id="KW-1185">Reference proteome</keyword>
<reference evidence="3" key="1">
    <citation type="journal article" date="2019" name="Int. J. Syst. Evol. Microbiol.">
        <title>The Global Catalogue of Microorganisms (GCM) 10K type strain sequencing project: providing services to taxonomists for standard genome sequencing and annotation.</title>
        <authorList>
            <consortium name="The Broad Institute Genomics Platform"/>
            <consortium name="The Broad Institute Genome Sequencing Center for Infectious Disease"/>
            <person name="Wu L."/>
            <person name="Ma J."/>
        </authorList>
    </citation>
    <scope>NUCLEOTIDE SEQUENCE [LARGE SCALE GENOMIC DNA]</scope>
    <source>
        <strain evidence="3">CGMCC 1.12778</strain>
    </source>
</reference>
<evidence type="ECO:0000256" key="1">
    <source>
        <dbReference type="SAM" id="Phobius"/>
    </source>
</evidence>
<gene>
    <name evidence="2" type="ORF">GCM10007170_41470</name>
</gene>
<feature type="transmembrane region" description="Helical" evidence="1">
    <location>
        <begin position="58"/>
        <end position="82"/>
    </location>
</feature>
<keyword evidence="1" id="KW-1133">Transmembrane helix</keyword>
<keyword evidence="1" id="KW-0812">Transmembrane</keyword>
<organism evidence="2 3">
    <name type="scientific">Arthrobacter liuii</name>
    <dbReference type="NCBI Taxonomy" id="1476996"/>
    <lineage>
        <taxon>Bacteria</taxon>
        <taxon>Bacillati</taxon>
        <taxon>Actinomycetota</taxon>
        <taxon>Actinomycetes</taxon>
        <taxon>Micrococcales</taxon>
        <taxon>Micrococcaceae</taxon>
        <taxon>Arthrobacter</taxon>
    </lineage>
</organism>
<evidence type="ECO:0000313" key="3">
    <source>
        <dbReference type="Proteomes" id="UP000643279"/>
    </source>
</evidence>
<feature type="transmembrane region" description="Helical" evidence="1">
    <location>
        <begin position="151"/>
        <end position="171"/>
    </location>
</feature>
<accession>A0ABQ2B1W4</accession>
<feature type="transmembrane region" description="Helical" evidence="1">
    <location>
        <begin position="89"/>
        <end position="110"/>
    </location>
</feature>
<feature type="transmembrane region" description="Helical" evidence="1">
    <location>
        <begin position="21"/>
        <end position="38"/>
    </location>
</feature>
<sequence length="226" mass="24222">MPLERQPSDTIRRGLLTAGPLSSLLYVVFTDGIAASQWDGYRRAEQMVSELFAVGSPGYAVLAPFTWLYTVLFTAFGVGVWASVRGNRALRIGAGLLTAYGLWNIMGAIYPLRLGDDSSIPMHIVATNIQLALMVAAMCFMAAGFHGWMRIYSIVSLAVSALMGMVAFMAAPGPNLVLGISERVSIGAFLLWVAVLAVVLWKRAALWKLPAPGEQPTAGGSKEARS</sequence>